<keyword evidence="2" id="KW-0813">Transport</keyword>
<comment type="caution">
    <text evidence="1">Lacks conserved residue(s) required for the propagation of feature annotation.</text>
</comment>
<reference evidence="2 3" key="1">
    <citation type="submission" date="2018-11" db="EMBL/GenBank/DDBJ databases">
        <authorList>
            <person name="Wuyts S."/>
        </authorList>
    </citation>
    <scope>NUCLEOTIDE SEQUENCE [LARGE SCALE GENOMIC DNA]</scope>
    <source>
        <strain evidence="2">Lactobacillus mudanjiangensis AMBF249</strain>
    </source>
</reference>
<dbReference type="PROSITE" id="PS51097">
    <property type="entry name" value="PTS_EIIA_TYPE_5"/>
    <property type="match status" value="1"/>
</dbReference>
<dbReference type="InterPro" id="IPR036665">
    <property type="entry name" value="PTS_IIA_glucitol/sorbitol_sf"/>
</dbReference>
<dbReference type="GO" id="GO:0008982">
    <property type="term" value="F:protein-N(PI)-phosphohistidine-sugar phosphotransferase activity"/>
    <property type="evidence" value="ECO:0007669"/>
    <property type="project" value="InterPro"/>
</dbReference>
<organism evidence="2 3">
    <name type="scientific">Lactiplantibacillus mudanjiangensis</name>
    <dbReference type="NCBI Taxonomy" id="1296538"/>
    <lineage>
        <taxon>Bacteria</taxon>
        <taxon>Bacillati</taxon>
        <taxon>Bacillota</taxon>
        <taxon>Bacilli</taxon>
        <taxon>Lactobacillales</taxon>
        <taxon>Lactobacillaceae</taxon>
        <taxon>Lactiplantibacillus</taxon>
    </lineage>
</organism>
<dbReference type="Proteomes" id="UP000289996">
    <property type="component" value="Unassembled WGS sequence"/>
</dbReference>
<dbReference type="GO" id="GO:0005737">
    <property type="term" value="C:cytoplasm"/>
    <property type="evidence" value="ECO:0007669"/>
    <property type="project" value="InterPro"/>
</dbReference>
<dbReference type="AlphaFoldDB" id="A0A660E3Z8"/>
<keyword evidence="2" id="KW-0762">Sugar transport</keyword>
<evidence type="ECO:0000313" key="2">
    <source>
        <dbReference type="EMBL" id="VDG30049.1"/>
    </source>
</evidence>
<dbReference type="PANTHER" id="PTHR40398:SF1">
    <property type="entry name" value="PTS SYSTEM GLUCITOL_SORBITOL-SPECIFIC EIIA COMPONENT"/>
    <property type="match status" value="1"/>
</dbReference>
<sequence length="119" mass="12610">MAITATVQSIGEQAISTNEPILIFFAAGATSAIQDVAIIQDFTTPMTDLTLKPGSLIKIDDQTYTVAYAGDLVQANLTSIGHATMYFTAVPDKPMQNGLYLSPATLPTIKVGSVITYQP</sequence>
<dbReference type="GO" id="GO:0009401">
    <property type="term" value="P:phosphoenolpyruvate-dependent sugar phosphotransferase system"/>
    <property type="evidence" value="ECO:0007669"/>
    <property type="project" value="InterPro"/>
</dbReference>
<evidence type="ECO:0000256" key="1">
    <source>
        <dbReference type="PROSITE-ProRule" id="PRU00420"/>
    </source>
</evidence>
<dbReference type="InterPro" id="IPR004716">
    <property type="entry name" value="PTS_IIA_glucitol/sorbitol-sp"/>
</dbReference>
<keyword evidence="3" id="KW-1185">Reference proteome</keyword>
<name>A0A660E3Z8_9LACO</name>
<evidence type="ECO:0000313" key="3">
    <source>
        <dbReference type="Proteomes" id="UP000289996"/>
    </source>
</evidence>
<dbReference type="GO" id="GO:0016301">
    <property type="term" value="F:kinase activity"/>
    <property type="evidence" value="ECO:0007669"/>
    <property type="project" value="TreeGrafter"/>
</dbReference>
<protein>
    <submittedName>
        <fullName evidence="2">PTS glucose transporter subunit IIA [Lactobacillus sp.]</fullName>
    </submittedName>
</protein>
<proteinExistence type="predicted"/>
<accession>A0A660E3Z8</accession>
<dbReference type="PANTHER" id="PTHR40398">
    <property type="entry name" value="PTS SYSTEM GLUCITOL/SORBITOL-SPECIFIC EIIA COMPONENT"/>
    <property type="match status" value="1"/>
</dbReference>
<dbReference type="OrthoDB" id="7065254at2"/>
<dbReference type="Gene3D" id="2.40.33.40">
    <property type="entry name" value="Phosphotransferase system, glucitol/sorbitol-specific IIA component"/>
    <property type="match status" value="1"/>
</dbReference>
<gene>
    <name evidence="2" type="ORF">MUDAN_MDHGFNIF_01604</name>
</gene>
<dbReference type="Pfam" id="PF03829">
    <property type="entry name" value="PTSIIA_gutA"/>
    <property type="match status" value="1"/>
</dbReference>
<dbReference type="RefSeq" id="WP_130843151.1">
    <property type="nucleotide sequence ID" value="NZ_BJDY01000002.1"/>
</dbReference>
<dbReference type="SUPFAM" id="SSF141530">
    <property type="entry name" value="PTSIIA/GutA-like"/>
    <property type="match status" value="1"/>
</dbReference>
<dbReference type="EMBL" id="UYIG01000174">
    <property type="protein sequence ID" value="VDG30049.1"/>
    <property type="molecule type" value="Genomic_DNA"/>
</dbReference>